<organism evidence="1 2">
    <name type="scientific">Kineosporia mesophila</name>
    <dbReference type="NCBI Taxonomy" id="566012"/>
    <lineage>
        <taxon>Bacteria</taxon>
        <taxon>Bacillati</taxon>
        <taxon>Actinomycetota</taxon>
        <taxon>Actinomycetes</taxon>
        <taxon>Kineosporiales</taxon>
        <taxon>Kineosporiaceae</taxon>
        <taxon>Kineosporia</taxon>
    </lineage>
</organism>
<sequence>MGMTNTIARRNVLVPAGIAAAVAAGALAFTLMGSSSPVVASPSRSTTTISAALTSYEGKAVDGFSIDKVPVGWDTLAADQGKLVLADKKASNQDPNEFPGKILVTVANEAELSTKSKTAKSVKVGDVTGSLDTFSDGDPRLWVPSGKYTLIFQLPDNLDWDTATIVEFAAGVHLTGTPEIAAG</sequence>
<gene>
    <name evidence="1" type="ORF">GCM10022223_14350</name>
</gene>
<comment type="caution">
    <text evidence="1">The sequence shown here is derived from an EMBL/GenBank/DDBJ whole genome shotgun (WGS) entry which is preliminary data.</text>
</comment>
<dbReference type="Proteomes" id="UP001501074">
    <property type="component" value="Unassembled WGS sequence"/>
</dbReference>
<proteinExistence type="predicted"/>
<evidence type="ECO:0000313" key="1">
    <source>
        <dbReference type="EMBL" id="GAA3599978.1"/>
    </source>
</evidence>
<name>A0ABP6Z9I5_9ACTN</name>
<evidence type="ECO:0000313" key="2">
    <source>
        <dbReference type="Proteomes" id="UP001501074"/>
    </source>
</evidence>
<reference evidence="2" key="1">
    <citation type="journal article" date="2019" name="Int. J. Syst. Evol. Microbiol.">
        <title>The Global Catalogue of Microorganisms (GCM) 10K type strain sequencing project: providing services to taxonomists for standard genome sequencing and annotation.</title>
        <authorList>
            <consortium name="The Broad Institute Genomics Platform"/>
            <consortium name="The Broad Institute Genome Sequencing Center for Infectious Disease"/>
            <person name="Wu L."/>
            <person name="Ma J."/>
        </authorList>
    </citation>
    <scope>NUCLEOTIDE SEQUENCE [LARGE SCALE GENOMIC DNA]</scope>
    <source>
        <strain evidence="2">JCM 16902</strain>
    </source>
</reference>
<keyword evidence="2" id="KW-1185">Reference proteome</keyword>
<protein>
    <recommendedName>
        <fullName evidence="3">Secreted protein</fullName>
    </recommendedName>
</protein>
<dbReference type="EMBL" id="BAAAZO010000002">
    <property type="protein sequence ID" value="GAA3599978.1"/>
    <property type="molecule type" value="Genomic_DNA"/>
</dbReference>
<evidence type="ECO:0008006" key="3">
    <source>
        <dbReference type="Google" id="ProtNLM"/>
    </source>
</evidence>
<accession>A0ABP6Z9I5</accession>